<protein>
    <submittedName>
        <fullName evidence="1">Uncharacterized protein</fullName>
    </submittedName>
</protein>
<feature type="non-terminal residue" evidence="1">
    <location>
        <position position="165"/>
    </location>
</feature>
<sequence>MSTTKIDGVSALHCVITDACHKHHGSPGLALDVAVRRLRDEFDRCVEGWGETEGVDYHLVLTVDSPRHKQAREDDEAKPKARTTRLLCAHGGCRDFVDVPIGVQAKLYYCGLHVGLREKKVAEAPGGWDGANCPRCRGSGVRLRTGPSEPCPACGGSGEAHDYLR</sequence>
<evidence type="ECO:0000313" key="1">
    <source>
        <dbReference type="EMBL" id="KKK82963.1"/>
    </source>
</evidence>
<proteinExistence type="predicted"/>
<comment type="caution">
    <text evidence="1">The sequence shown here is derived from an EMBL/GenBank/DDBJ whole genome shotgun (WGS) entry which is preliminary data.</text>
</comment>
<dbReference type="Gene3D" id="6.20.20.10">
    <property type="match status" value="1"/>
</dbReference>
<dbReference type="EMBL" id="LAZR01052438">
    <property type="protein sequence ID" value="KKK82963.1"/>
    <property type="molecule type" value="Genomic_DNA"/>
</dbReference>
<name>A0A0F8YNH9_9ZZZZ</name>
<gene>
    <name evidence="1" type="ORF">LCGC14_2798170</name>
</gene>
<dbReference type="AlphaFoldDB" id="A0A0F8YNH9"/>
<reference evidence="1" key="1">
    <citation type="journal article" date="2015" name="Nature">
        <title>Complex archaea that bridge the gap between prokaryotes and eukaryotes.</title>
        <authorList>
            <person name="Spang A."/>
            <person name="Saw J.H."/>
            <person name="Jorgensen S.L."/>
            <person name="Zaremba-Niedzwiedzka K."/>
            <person name="Martijn J."/>
            <person name="Lind A.E."/>
            <person name="van Eijk R."/>
            <person name="Schleper C."/>
            <person name="Guy L."/>
            <person name="Ettema T.J."/>
        </authorList>
    </citation>
    <scope>NUCLEOTIDE SEQUENCE</scope>
</reference>
<organism evidence="1">
    <name type="scientific">marine sediment metagenome</name>
    <dbReference type="NCBI Taxonomy" id="412755"/>
    <lineage>
        <taxon>unclassified sequences</taxon>
        <taxon>metagenomes</taxon>
        <taxon>ecological metagenomes</taxon>
    </lineage>
</organism>
<accession>A0A0F8YNH9</accession>